<keyword evidence="2" id="KW-1185">Reference proteome</keyword>
<sequence>MATYVENLAGVEESYDVDVILIDVKNIIGGNGDLRLKKQSFKQLIAYLERMQPILEHLENVKGDEMPSALQTALKGIKINLQRAQDFAEGKKEKSLLYWLVHSHELNKELEEVTRSIGQWLSLFSLAGLQQSHGLTRKVEDLSLEMQKAHFKATEIEDRLLMALEEEPSRLSSDLHALNAIIMDMGRLLGIDPERNQEKFANELRLLKQDLQDCDNDHELQLSGTIDKIFQAWMLRSELLRYQSFSDPGDDEPMSPFESFLCPLTKQVMKDPVVLQSEVTYERSAIENWFETCIEQGHVPTCPVSCQMLSSTELLPNLVLRQTIEEWLQRNAKIRIRLAMSRLESMSSLEEHEHALEDLVRISNECPLSKYKLKEAGLISLILRFWESDSKSTSDIRSKCLAVLNSMATGNVDNQGAMVEAGVLRYAVKSLGSSLNKEVEGAVALMFEVSEQQIFCEKIGLEKGAIIHLVGLVSNTQENLSVSDIAEQILTNLERVDSNVLQMAEAGRFQPLFMRLFEGSEVTQMKMAEYLAQRVLVNSQKELVARRAGVVLVKMLFSDLKVKEVALGALLNLSSLEDNILTLIKAGILPPLLSIIFAVPTIHNPAPINLKETAAATLAHLLCVPGNWESIVIDSEGNTLQSEIVIHKLLGLLTFIGPNWKDKILQILHEMASSPQAADSISKHMKTGNGLPIVVRLMQDSDARVHLNALKLLSSLSVQLGPDAGHALTNANQLSHLKEILKGKNVEERVAAASIISNIPFTESQVIEILQVELVSWTVAAINDLKLGKLGKSSARTSSVLLEGLFGVLLQFTRYSNPTIVQTVCEQGVMTVLRDHLLLHGQPLVKQRAALGLKLLSDKSPMLTKGYEVLPQNMCASLMLLCKPKRPPSHVCRVHLGICDINTSFCLVEGNALRPLVELLDDDSHEVRLAAIKALSTLLSDAVNLNGGVEELVKVDGAKPIFELLVTARPGVLQDKLIWIVERILRVEEYAQGHAMDQHLFKTLVEVFKHGSPTTKRLAEDALTHLKQLSGIGGVPAYKKSN</sequence>
<proteinExistence type="predicted"/>
<name>A0ACC2CIV4_DIPCM</name>
<reference evidence="2" key="1">
    <citation type="journal article" date="2024" name="Proc. Natl. Acad. Sci. U.S.A.">
        <title>Extraordinary preservation of gene collinearity over three hundred million years revealed in homosporous lycophytes.</title>
        <authorList>
            <person name="Li C."/>
            <person name="Wickell D."/>
            <person name="Kuo L.Y."/>
            <person name="Chen X."/>
            <person name="Nie B."/>
            <person name="Liao X."/>
            <person name="Peng D."/>
            <person name="Ji J."/>
            <person name="Jenkins J."/>
            <person name="Williams M."/>
            <person name="Shu S."/>
            <person name="Plott C."/>
            <person name="Barry K."/>
            <person name="Rajasekar S."/>
            <person name="Grimwood J."/>
            <person name="Han X."/>
            <person name="Sun S."/>
            <person name="Hou Z."/>
            <person name="He W."/>
            <person name="Dai G."/>
            <person name="Sun C."/>
            <person name="Schmutz J."/>
            <person name="Leebens-Mack J.H."/>
            <person name="Li F.W."/>
            <person name="Wang L."/>
        </authorList>
    </citation>
    <scope>NUCLEOTIDE SEQUENCE [LARGE SCALE GENOMIC DNA]</scope>
    <source>
        <strain evidence="2">cv. PW_Plant_1</strain>
    </source>
</reference>
<evidence type="ECO:0000313" key="1">
    <source>
        <dbReference type="EMBL" id="KAJ7541855.1"/>
    </source>
</evidence>
<organism evidence="1 2">
    <name type="scientific">Diphasiastrum complanatum</name>
    <name type="common">Issler's clubmoss</name>
    <name type="synonym">Lycopodium complanatum</name>
    <dbReference type="NCBI Taxonomy" id="34168"/>
    <lineage>
        <taxon>Eukaryota</taxon>
        <taxon>Viridiplantae</taxon>
        <taxon>Streptophyta</taxon>
        <taxon>Embryophyta</taxon>
        <taxon>Tracheophyta</taxon>
        <taxon>Lycopodiopsida</taxon>
        <taxon>Lycopodiales</taxon>
        <taxon>Lycopodiaceae</taxon>
        <taxon>Lycopodioideae</taxon>
        <taxon>Diphasiastrum</taxon>
    </lineage>
</organism>
<gene>
    <name evidence="1" type="ORF">O6H91_10G079700</name>
</gene>
<evidence type="ECO:0000313" key="2">
    <source>
        <dbReference type="Proteomes" id="UP001162992"/>
    </source>
</evidence>
<dbReference type="EMBL" id="CM055101">
    <property type="protein sequence ID" value="KAJ7541855.1"/>
    <property type="molecule type" value="Genomic_DNA"/>
</dbReference>
<comment type="caution">
    <text evidence="1">The sequence shown here is derived from an EMBL/GenBank/DDBJ whole genome shotgun (WGS) entry which is preliminary data.</text>
</comment>
<protein>
    <submittedName>
        <fullName evidence="1">Uncharacterized protein</fullName>
    </submittedName>
</protein>
<accession>A0ACC2CIV4</accession>
<dbReference type="Proteomes" id="UP001162992">
    <property type="component" value="Chromosome 10"/>
</dbReference>